<evidence type="ECO:0000313" key="2">
    <source>
        <dbReference type="Proteomes" id="UP001417504"/>
    </source>
</evidence>
<dbReference type="AlphaFoldDB" id="A0AAP0I7P1"/>
<accession>A0AAP0I7P1</accession>
<protein>
    <submittedName>
        <fullName evidence="1">Uncharacterized protein</fullName>
    </submittedName>
</protein>
<reference evidence="1 2" key="1">
    <citation type="submission" date="2024-01" db="EMBL/GenBank/DDBJ databases">
        <title>Genome assemblies of Stephania.</title>
        <authorList>
            <person name="Yang L."/>
        </authorList>
    </citation>
    <scope>NUCLEOTIDE SEQUENCE [LARGE SCALE GENOMIC DNA]</scope>
    <source>
        <strain evidence="1">QJT</strain>
        <tissue evidence="1">Leaf</tissue>
    </source>
</reference>
<gene>
    <name evidence="1" type="ORF">Sjap_018240</name>
</gene>
<organism evidence="1 2">
    <name type="scientific">Stephania japonica</name>
    <dbReference type="NCBI Taxonomy" id="461633"/>
    <lineage>
        <taxon>Eukaryota</taxon>
        <taxon>Viridiplantae</taxon>
        <taxon>Streptophyta</taxon>
        <taxon>Embryophyta</taxon>
        <taxon>Tracheophyta</taxon>
        <taxon>Spermatophyta</taxon>
        <taxon>Magnoliopsida</taxon>
        <taxon>Ranunculales</taxon>
        <taxon>Menispermaceae</taxon>
        <taxon>Menispermoideae</taxon>
        <taxon>Cissampelideae</taxon>
        <taxon>Stephania</taxon>
    </lineage>
</organism>
<dbReference type="Proteomes" id="UP001417504">
    <property type="component" value="Unassembled WGS sequence"/>
</dbReference>
<evidence type="ECO:0000313" key="1">
    <source>
        <dbReference type="EMBL" id="KAK9110180.1"/>
    </source>
</evidence>
<proteinExistence type="predicted"/>
<keyword evidence="2" id="KW-1185">Reference proteome</keyword>
<sequence>MKVELISLHMVPVDWNRSRKPMTSSLMKLQFVVKNLIYLLLLVSGCIDDDVNVRVRIGSKNVLNGG</sequence>
<dbReference type="EMBL" id="JBBNAE010000007">
    <property type="protein sequence ID" value="KAK9110180.1"/>
    <property type="molecule type" value="Genomic_DNA"/>
</dbReference>
<name>A0AAP0I7P1_9MAGN</name>
<comment type="caution">
    <text evidence="1">The sequence shown here is derived from an EMBL/GenBank/DDBJ whole genome shotgun (WGS) entry which is preliminary data.</text>
</comment>